<name>A0A7V6A3G3_9BACT</name>
<protein>
    <recommendedName>
        <fullName evidence="12 13">Replicative DNA helicase</fullName>
        <ecNumber evidence="12 13">5.6.2.3</ecNumber>
    </recommendedName>
</protein>
<keyword evidence="6 13" id="KW-0347">Helicase</keyword>
<evidence type="ECO:0000256" key="10">
    <source>
        <dbReference type="ARBA" id="ARBA00044932"/>
    </source>
</evidence>
<keyword evidence="8 13" id="KW-0238">DNA-binding</keyword>
<evidence type="ECO:0000313" key="16">
    <source>
        <dbReference type="EMBL" id="HHS29328.1"/>
    </source>
</evidence>
<dbReference type="EC" id="5.6.2.3" evidence="12 13"/>
<dbReference type="Pfam" id="PF03796">
    <property type="entry name" value="DnaB_C"/>
    <property type="match status" value="1"/>
</dbReference>
<organism evidence="16">
    <name type="scientific">Desulfobacca acetoxidans</name>
    <dbReference type="NCBI Taxonomy" id="60893"/>
    <lineage>
        <taxon>Bacteria</taxon>
        <taxon>Pseudomonadati</taxon>
        <taxon>Thermodesulfobacteriota</taxon>
        <taxon>Desulfobaccia</taxon>
        <taxon>Desulfobaccales</taxon>
        <taxon>Desulfobaccaceae</taxon>
        <taxon>Desulfobacca</taxon>
    </lineage>
</organism>
<keyword evidence="9" id="KW-0413">Isomerase</keyword>
<evidence type="ECO:0000256" key="9">
    <source>
        <dbReference type="ARBA" id="ARBA00023235"/>
    </source>
</evidence>
<dbReference type="SUPFAM" id="SSF48024">
    <property type="entry name" value="N-terminal domain of DnaB helicase"/>
    <property type="match status" value="1"/>
</dbReference>
<evidence type="ECO:0000256" key="13">
    <source>
        <dbReference type="RuleBase" id="RU362085"/>
    </source>
</evidence>
<evidence type="ECO:0000256" key="5">
    <source>
        <dbReference type="ARBA" id="ARBA00022801"/>
    </source>
</evidence>
<evidence type="ECO:0000256" key="4">
    <source>
        <dbReference type="ARBA" id="ARBA00022741"/>
    </source>
</evidence>
<keyword evidence="2 13" id="KW-0639">Primosome</keyword>
<reference evidence="16" key="1">
    <citation type="journal article" date="2020" name="mSystems">
        <title>Genome- and Community-Level Interaction Insights into Carbon Utilization and Element Cycling Functions of Hydrothermarchaeota in Hydrothermal Sediment.</title>
        <authorList>
            <person name="Zhou Z."/>
            <person name="Liu Y."/>
            <person name="Xu W."/>
            <person name="Pan J."/>
            <person name="Luo Z.H."/>
            <person name="Li M."/>
        </authorList>
    </citation>
    <scope>NUCLEOTIDE SEQUENCE [LARGE SCALE GENOMIC DNA]</scope>
    <source>
        <strain evidence="16">SpSt-767</strain>
    </source>
</reference>
<evidence type="ECO:0000259" key="15">
    <source>
        <dbReference type="PROSITE" id="PS51199"/>
    </source>
</evidence>
<dbReference type="Gene3D" id="3.40.50.300">
    <property type="entry name" value="P-loop containing nucleotide triphosphate hydrolases"/>
    <property type="match status" value="1"/>
</dbReference>
<dbReference type="Gene3D" id="1.10.860.10">
    <property type="entry name" value="DNAb Helicase, Chain A"/>
    <property type="match status" value="1"/>
</dbReference>
<evidence type="ECO:0000256" key="2">
    <source>
        <dbReference type="ARBA" id="ARBA00022515"/>
    </source>
</evidence>
<dbReference type="FunFam" id="1.10.860.10:FF:000001">
    <property type="entry name" value="Replicative DNA helicase"/>
    <property type="match status" value="1"/>
</dbReference>
<comment type="catalytic activity">
    <reaction evidence="11 13">
        <text>ATP + H2O = ADP + phosphate + H(+)</text>
        <dbReference type="Rhea" id="RHEA:13065"/>
        <dbReference type="ChEBI" id="CHEBI:15377"/>
        <dbReference type="ChEBI" id="CHEBI:15378"/>
        <dbReference type="ChEBI" id="CHEBI:30616"/>
        <dbReference type="ChEBI" id="CHEBI:43474"/>
        <dbReference type="ChEBI" id="CHEBI:456216"/>
        <dbReference type="EC" id="5.6.2.3"/>
    </reaction>
</comment>
<comment type="caution">
    <text evidence="16">The sequence shown here is derived from an EMBL/GenBank/DDBJ whole genome shotgun (WGS) entry which is preliminary data.</text>
</comment>
<dbReference type="InterPro" id="IPR036185">
    <property type="entry name" value="DNA_heli_DnaB-like_N_sf"/>
</dbReference>
<dbReference type="PANTHER" id="PTHR30153:SF2">
    <property type="entry name" value="REPLICATIVE DNA HELICASE"/>
    <property type="match status" value="1"/>
</dbReference>
<dbReference type="GO" id="GO:0005524">
    <property type="term" value="F:ATP binding"/>
    <property type="evidence" value="ECO:0007669"/>
    <property type="project" value="UniProtKB-UniRule"/>
</dbReference>
<gene>
    <name evidence="16" type="primary">dnaB</name>
    <name evidence="16" type="ORF">ENV52_06470</name>
</gene>
<dbReference type="InterPro" id="IPR016136">
    <property type="entry name" value="DNA_helicase_N/primase_C"/>
</dbReference>
<evidence type="ECO:0000256" key="3">
    <source>
        <dbReference type="ARBA" id="ARBA00022705"/>
    </source>
</evidence>
<dbReference type="GO" id="GO:0016787">
    <property type="term" value="F:hydrolase activity"/>
    <property type="evidence" value="ECO:0007669"/>
    <property type="project" value="UniProtKB-KW"/>
</dbReference>
<dbReference type="SUPFAM" id="SSF52540">
    <property type="entry name" value="P-loop containing nucleoside triphosphate hydrolases"/>
    <property type="match status" value="1"/>
</dbReference>
<evidence type="ECO:0000256" key="8">
    <source>
        <dbReference type="ARBA" id="ARBA00023125"/>
    </source>
</evidence>
<evidence type="ECO:0000256" key="11">
    <source>
        <dbReference type="ARBA" id="ARBA00048954"/>
    </source>
</evidence>
<dbReference type="GO" id="GO:0005829">
    <property type="term" value="C:cytosol"/>
    <property type="evidence" value="ECO:0007669"/>
    <property type="project" value="TreeGrafter"/>
</dbReference>
<dbReference type="GO" id="GO:1990077">
    <property type="term" value="C:primosome complex"/>
    <property type="evidence" value="ECO:0007669"/>
    <property type="project" value="UniProtKB-UniRule"/>
</dbReference>
<dbReference type="GO" id="GO:0006269">
    <property type="term" value="P:DNA replication, synthesis of primer"/>
    <property type="evidence" value="ECO:0007669"/>
    <property type="project" value="UniProtKB-UniRule"/>
</dbReference>
<keyword evidence="5 13" id="KW-0378">Hydrolase</keyword>
<dbReference type="GO" id="GO:0003677">
    <property type="term" value="F:DNA binding"/>
    <property type="evidence" value="ECO:0007669"/>
    <property type="project" value="UniProtKB-UniRule"/>
</dbReference>
<keyword evidence="7 13" id="KW-0067">ATP-binding</keyword>
<sequence>MARAAKPHAGKSGGAVPPDGPPPPPGLTPPANLEAEQSVLGAILLQSAALDQVADLITPADFYRSGHGHVFQAMLDLWGRAEPVDLVTVTALLKERGQLEGVGGPVFLAALSEQVGTAANAAYYAKLVHEKAVLRRLLECSQNIAQACLAPVEDVEQFLDRAEAEVFKVAESKIRFGFQPLGALVEKEVETLESIWHREQGRITGIPSGYPDLDNLTAGFQQGDLIILAARPSMGKTALALNIAFNAAYEARVPVAFFSLEMSKEQLVRRLLSTVGEIDASHLRRAFLTNDEWRKLQEAASFLMECPVYIDDAPAAAVMEVRSKSRRLKAEGNLGLIIVDYLQLMRSTSHPNSREQEISEISRSLKALAKELNVPVIALSQLSRKVEDRKPKIPELADLRESGAIEQDADVILFIYRDEVYNENSPEKGQARILLKKQRNGPTGEFRLAFRGLYTRFDSFEPDEPLVP</sequence>
<dbReference type="NCBIfam" id="NF004384">
    <property type="entry name" value="PRK05748.1"/>
    <property type="match status" value="1"/>
</dbReference>
<dbReference type="InterPro" id="IPR007694">
    <property type="entry name" value="DNA_helicase_DnaB-like_C"/>
</dbReference>
<dbReference type="InterPro" id="IPR027417">
    <property type="entry name" value="P-loop_NTPase"/>
</dbReference>
<evidence type="ECO:0000256" key="6">
    <source>
        <dbReference type="ARBA" id="ARBA00022806"/>
    </source>
</evidence>
<dbReference type="InterPro" id="IPR007693">
    <property type="entry name" value="DNA_helicase_DnaB-like_N"/>
</dbReference>
<feature type="compositionally biased region" description="Pro residues" evidence="14">
    <location>
        <begin position="18"/>
        <end position="28"/>
    </location>
</feature>
<dbReference type="PROSITE" id="PS51199">
    <property type="entry name" value="SF4_HELICASE"/>
    <property type="match status" value="1"/>
</dbReference>
<dbReference type="PANTHER" id="PTHR30153">
    <property type="entry name" value="REPLICATIVE DNA HELICASE DNAB"/>
    <property type="match status" value="1"/>
</dbReference>
<comment type="function">
    <text evidence="10 13">The main replicative DNA helicase, it participates in initiation and elongation during chromosome replication. Travels ahead of the DNA replisome, separating dsDNA into templates for DNA synthesis. A processive ATP-dependent 5'-3' DNA helicase it has DNA-dependent ATPase activity.</text>
</comment>
<dbReference type="GO" id="GO:0042802">
    <property type="term" value="F:identical protein binding"/>
    <property type="evidence" value="ECO:0007669"/>
    <property type="project" value="UniProtKB-ARBA"/>
</dbReference>
<dbReference type="Pfam" id="PF00772">
    <property type="entry name" value="DnaB"/>
    <property type="match status" value="1"/>
</dbReference>
<dbReference type="AlphaFoldDB" id="A0A7V6A3G3"/>
<comment type="similarity">
    <text evidence="1 13">Belongs to the helicase family. DnaB subfamily.</text>
</comment>
<dbReference type="GO" id="GO:0043139">
    <property type="term" value="F:5'-3' DNA helicase activity"/>
    <property type="evidence" value="ECO:0007669"/>
    <property type="project" value="UniProtKB-EC"/>
</dbReference>
<keyword evidence="3 13" id="KW-0235">DNA replication</keyword>
<dbReference type="NCBIfam" id="TIGR00665">
    <property type="entry name" value="DnaB"/>
    <property type="match status" value="1"/>
</dbReference>
<evidence type="ECO:0000256" key="14">
    <source>
        <dbReference type="SAM" id="MobiDB-lite"/>
    </source>
</evidence>
<evidence type="ECO:0000256" key="12">
    <source>
        <dbReference type="NCBIfam" id="TIGR00665"/>
    </source>
</evidence>
<feature type="domain" description="SF4 helicase" evidence="15">
    <location>
        <begin position="199"/>
        <end position="464"/>
    </location>
</feature>
<evidence type="ECO:0000256" key="7">
    <source>
        <dbReference type="ARBA" id="ARBA00022840"/>
    </source>
</evidence>
<accession>A0A7V6A3G3</accession>
<evidence type="ECO:0000256" key="1">
    <source>
        <dbReference type="ARBA" id="ARBA00008428"/>
    </source>
</evidence>
<dbReference type="CDD" id="cd00984">
    <property type="entry name" value="DnaB_C"/>
    <property type="match status" value="1"/>
</dbReference>
<dbReference type="FunFam" id="3.40.50.300:FF:000076">
    <property type="entry name" value="Replicative DNA helicase"/>
    <property type="match status" value="1"/>
</dbReference>
<proteinExistence type="inferred from homology"/>
<keyword evidence="4 13" id="KW-0547">Nucleotide-binding</keyword>
<feature type="region of interest" description="Disordered" evidence="14">
    <location>
        <begin position="1"/>
        <end position="32"/>
    </location>
</feature>
<dbReference type="EMBL" id="DTGR01000105">
    <property type="protein sequence ID" value="HHS29328.1"/>
    <property type="molecule type" value="Genomic_DNA"/>
</dbReference>
<dbReference type="InterPro" id="IPR007692">
    <property type="entry name" value="DNA_helicase_DnaB"/>
</dbReference>